<sequence length="292" mass="29947">MILTAVEDQRSSVLGIGAFRSPSGTSSDTACLGGKGPAGRVPRQHMKVGHPSPCQPRRPPPTLAGGPETTLKLLKLMPLSNNPSPSRSLVGLQQRLSWRGVDDGCTQVAHSQVRCPPASSACQPNRKLVGRVQSCPAGHEGGCRSTYPPGCDARPACGLFVGRLFGSGTDDPTGAPASGGAAGAVGGQLVTDHSPGCVAVVLVVTLGVVAGEVGDRRLQVAGQAWYGDAEHALPAGQQIDDLVCVGALVDGGSGQVVDAEVSGWLARRAAWSNSPAPSRLAMILVFRMSRKL</sequence>
<dbReference type="RefSeq" id="WP_303734446.1">
    <property type="nucleotide sequence ID" value="NZ_CAKZHK010000010.1"/>
</dbReference>
<accession>A0A2W5V6R8</accession>
<feature type="region of interest" description="Disordered" evidence="1">
    <location>
        <begin position="25"/>
        <end position="66"/>
    </location>
</feature>
<dbReference type="EMBL" id="QFRA01000005">
    <property type="protein sequence ID" value="PZR05761.1"/>
    <property type="molecule type" value="Genomic_DNA"/>
</dbReference>
<dbReference type="Proteomes" id="UP000249432">
    <property type="component" value="Unassembled WGS sequence"/>
</dbReference>
<dbReference type="AlphaFoldDB" id="A0A2W5V6R8"/>
<reference evidence="2 3" key="1">
    <citation type="submission" date="2017-08" db="EMBL/GenBank/DDBJ databases">
        <title>Infants hospitalized years apart are colonized by the same room-sourced microbial strains.</title>
        <authorList>
            <person name="Brooks B."/>
            <person name="Olm M.R."/>
            <person name="Firek B.A."/>
            <person name="Baker R."/>
            <person name="Thomas B.C."/>
            <person name="Morowitz M.J."/>
            <person name="Banfield J.F."/>
        </authorList>
    </citation>
    <scope>NUCLEOTIDE SEQUENCE [LARGE SCALE GENOMIC DNA]</scope>
    <source>
        <strain evidence="2">S2_003_000_R1_3</strain>
    </source>
</reference>
<feature type="compositionally biased region" description="Pro residues" evidence="1">
    <location>
        <begin position="53"/>
        <end position="62"/>
    </location>
</feature>
<evidence type="ECO:0000313" key="3">
    <source>
        <dbReference type="Proteomes" id="UP000249432"/>
    </source>
</evidence>
<evidence type="ECO:0000256" key="1">
    <source>
        <dbReference type="SAM" id="MobiDB-lite"/>
    </source>
</evidence>
<name>A0A2W5V6R8_9CORY</name>
<protein>
    <submittedName>
        <fullName evidence="2">Uncharacterized protein</fullName>
    </submittedName>
</protein>
<gene>
    <name evidence="2" type="ORF">DI525_03730</name>
</gene>
<proteinExistence type="predicted"/>
<comment type="caution">
    <text evidence="2">The sequence shown here is derived from an EMBL/GenBank/DDBJ whole genome shotgun (WGS) entry which is preliminary data.</text>
</comment>
<evidence type="ECO:0000313" key="2">
    <source>
        <dbReference type="EMBL" id="PZR05761.1"/>
    </source>
</evidence>
<organism evidence="2 3">
    <name type="scientific">Corynebacterium kroppenstedtii</name>
    <dbReference type="NCBI Taxonomy" id="161879"/>
    <lineage>
        <taxon>Bacteria</taxon>
        <taxon>Bacillati</taxon>
        <taxon>Actinomycetota</taxon>
        <taxon>Actinomycetes</taxon>
        <taxon>Mycobacteriales</taxon>
        <taxon>Corynebacteriaceae</taxon>
        <taxon>Corynebacterium</taxon>
    </lineage>
</organism>